<gene>
    <name evidence="1" type="ORF">ACEZ3G_01645</name>
</gene>
<evidence type="ECO:0000313" key="2">
    <source>
        <dbReference type="Proteomes" id="UP001595191"/>
    </source>
</evidence>
<accession>A0ACC7LJN9</accession>
<proteinExistence type="predicted"/>
<protein>
    <submittedName>
        <fullName evidence="1">Uncharacterized protein</fullName>
    </submittedName>
</protein>
<dbReference type="EMBL" id="JBHFPV010000001">
    <property type="protein sequence ID" value="MFH6602162.1"/>
    <property type="molecule type" value="Genomic_DNA"/>
</dbReference>
<sequence>MKIVQQINLSICFLVTLFSLEMGQAQSKVITAGEVISEVNKSINESKAIIQESNLPDLKTVEIVLETTHKKINDGSIKILVFTFGKKREKKATKKMTFVFEPKAEAKELGFTDSLSKALSDAIVQAAEALKTINDDGNILKPKSTTIELGFYITDSKTGGLSWDVLPISGSVTGKFDRSRTGFHSVKLVFGNK</sequence>
<dbReference type="Proteomes" id="UP001595191">
    <property type="component" value="Unassembled WGS sequence"/>
</dbReference>
<reference evidence="1" key="1">
    <citation type="submission" date="2024-09" db="EMBL/GenBank/DDBJ databases">
        <authorList>
            <person name="Liu J."/>
        </authorList>
    </citation>
    <scope>NUCLEOTIDE SEQUENCE</scope>
    <source>
        <strain evidence="1">NBU2967</strain>
    </source>
</reference>
<organism evidence="1 2">
    <name type="scientific">Meishania litoralis</name>
    <dbReference type="NCBI Taxonomy" id="3434685"/>
    <lineage>
        <taxon>Bacteria</taxon>
        <taxon>Pseudomonadati</taxon>
        <taxon>Bacteroidota</taxon>
        <taxon>Flavobacteriia</taxon>
        <taxon>Flavobacteriales</taxon>
        <taxon>Flavobacteriaceae</taxon>
        <taxon>Meishania</taxon>
    </lineage>
</organism>
<evidence type="ECO:0000313" key="1">
    <source>
        <dbReference type="EMBL" id="MFH6602162.1"/>
    </source>
</evidence>
<comment type="caution">
    <text evidence="1">The sequence shown here is derived from an EMBL/GenBank/DDBJ whole genome shotgun (WGS) entry which is preliminary data.</text>
</comment>
<keyword evidence="2" id="KW-1185">Reference proteome</keyword>
<name>A0ACC7LJN9_9FLAO</name>